<evidence type="ECO:0000256" key="7">
    <source>
        <dbReference type="RuleBase" id="RU000454"/>
    </source>
</evidence>
<comment type="similarity">
    <text evidence="1 7">Belongs to the peptidase A1 family.</text>
</comment>
<accession>C5DY50</accession>
<dbReference type="PROSITE" id="PS00141">
    <property type="entry name" value="ASP_PROTEASE"/>
    <property type="match status" value="2"/>
</dbReference>
<dbReference type="CDD" id="cd05474">
    <property type="entry name" value="SAP_like"/>
    <property type="match status" value="1"/>
</dbReference>
<feature type="domain" description="Peptidase A1" evidence="9">
    <location>
        <begin position="71"/>
        <end position="471"/>
    </location>
</feature>
<dbReference type="PANTHER" id="PTHR47966:SF65">
    <property type="entry name" value="ASPARTIC-TYPE ENDOPEPTIDASE"/>
    <property type="match status" value="1"/>
</dbReference>
<keyword evidence="5 7" id="KW-0378">Hydrolase</keyword>
<dbReference type="InParanoid" id="C5DY50"/>
<reference evidence="10 11" key="1">
    <citation type="journal article" date="2009" name="Genome Res.">
        <title>Comparative genomics of protoploid Saccharomycetaceae.</title>
        <authorList>
            <consortium name="The Genolevures Consortium"/>
            <person name="Souciet J.-L."/>
            <person name="Dujon B."/>
            <person name="Gaillardin C."/>
            <person name="Johnston M."/>
            <person name="Baret P.V."/>
            <person name="Cliften P."/>
            <person name="Sherman D.J."/>
            <person name="Weissenbach J."/>
            <person name="Westhof E."/>
            <person name="Wincker P."/>
            <person name="Jubin C."/>
            <person name="Poulain J."/>
            <person name="Barbe V."/>
            <person name="Segurens B."/>
            <person name="Artiguenave F."/>
            <person name="Anthouard V."/>
            <person name="Vacherie B."/>
            <person name="Val M.-E."/>
            <person name="Fulton R.S."/>
            <person name="Minx P."/>
            <person name="Wilson R."/>
            <person name="Durrens P."/>
            <person name="Jean G."/>
            <person name="Marck C."/>
            <person name="Martin T."/>
            <person name="Nikolski M."/>
            <person name="Rolland T."/>
            <person name="Seret M.-L."/>
            <person name="Casaregola S."/>
            <person name="Despons L."/>
            <person name="Fairhead C."/>
            <person name="Fischer G."/>
            <person name="Lafontaine I."/>
            <person name="Leh V."/>
            <person name="Lemaire M."/>
            <person name="de Montigny J."/>
            <person name="Neuveglise C."/>
            <person name="Thierry A."/>
            <person name="Blanc-Lenfle I."/>
            <person name="Bleykasten C."/>
            <person name="Diffels J."/>
            <person name="Fritsch E."/>
            <person name="Frangeul L."/>
            <person name="Goeffon A."/>
            <person name="Jauniaux N."/>
            <person name="Kachouri-Lafond R."/>
            <person name="Payen C."/>
            <person name="Potier S."/>
            <person name="Pribylova L."/>
            <person name="Ozanne C."/>
            <person name="Richard G.-F."/>
            <person name="Sacerdot C."/>
            <person name="Straub M.-L."/>
            <person name="Talla E."/>
        </authorList>
    </citation>
    <scope>NUCLEOTIDE SEQUENCE [LARGE SCALE GENOMIC DNA]</scope>
    <source>
        <strain evidence="10 11">ATCC 2623 / CBS 732 / BCRC 21506 / NBRC 1130 / NCYC 568 / NRRL Y-229</strain>
    </source>
</reference>
<sequence>MRFTDAVVSLLSVASTCKSALIEQTSSPMVKLSFNKWHGPTYEESSLERRSLETRNNKEFNFIVENQQNFYSVDLLVGTPGQNITVLLDTGSSDLWLTAKNNPYCKSNAGSNDKKEDYRLEDGDNQSIVSMLTASGTGTNPIGGSGIPTAISGSAQLTGTYTSGTGTGPSGSSPEPTMDCSQYGTFDVNKSKSFRSNKTEFYISYGDGSFASGYWGTDSVNFANMNLEGVSFAVANETNSTVGVFGIGLPENEATYTPDPSLNDFHPYEYQNFPQVLKSKGAINKAAYSLFLNSLDASSGDILFGAVDRSKYKGDLYTLPLLNSDPTKYKNPMEFDVTLQGVGFTNGSSKTTFTTTKIPALLDSGTSLIYLPDALAKGIAHKLGGSYNEDIGYYVIGCPSENDDSQLVFDFGGFTIKNNLSNYLLGSPDDGDDSQCVLGILPSDVQAILGDVFLADAYVVYDLDDYEVSLAQASFDNSKEDIQIISDSIPGAKRAPGYSKTWSTPASIKSGGNIFTSSNKKTERDHTAATATPVSGSASSTSGAQISSQDVANGFSPSMLALLNAFILSFVI</sequence>
<evidence type="ECO:0000313" key="11">
    <source>
        <dbReference type="Proteomes" id="UP000008536"/>
    </source>
</evidence>
<keyword evidence="3" id="KW-0732">Signal</keyword>
<dbReference type="HOGENOM" id="CLU_013253_9_1_1"/>
<keyword evidence="2 7" id="KW-0645">Protease</keyword>
<feature type="compositionally biased region" description="Low complexity" evidence="8">
    <location>
        <begin position="528"/>
        <end position="543"/>
    </location>
</feature>
<gene>
    <name evidence="10" type="ordered locus">ZYRO0F10274g</name>
</gene>
<dbReference type="InterPro" id="IPR033121">
    <property type="entry name" value="PEPTIDASE_A1"/>
</dbReference>
<name>C5DY50_ZYGRC</name>
<dbReference type="InterPro" id="IPR021109">
    <property type="entry name" value="Peptidase_aspartic_dom_sf"/>
</dbReference>
<dbReference type="Gene3D" id="2.40.70.10">
    <property type="entry name" value="Acid Proteases"/>
    <property type="match status" value="2"/>
</dbReference>
<keyword evidence="11" id="KW-1185">Reference proteome</keyword>
<dbReference type="Proteomes" id="UP000008536">
    <property type="component" value="Chromosome F"/>
</dbReference>
<dbReference type="RefSeq" id="XP_002497644.1">
    <property type="nucleotide sequence ID" value="XM_002497599.1"/>
</dbReference>
<proteinExistence type="inferred from homology"/>
<dbReference type="EMBL" id="CU928178">
    <property type="protein sequence ID" value="CAR28711.1"/>
    <property type="molecule type" value="Genomic_DNA"/>
</dbReference>
<dbReference type="InterPro" id="IPR001969">
    <property type="entry name" value="Aspartic_peptidase_AS"/>
</dbReference>
<dbReference type="KEGG" id="zro:ZYRO0F10274g"/>
<dbReference type="AlphaFoldDB" id="C5DY50"/>
<evidence type="ECO:0000256" key="4">
    <source>
        <dbReference type="ARBA" id="ARBA00022750"/>
    </source>
</evidence>
<evidence type="ECO:0000256" key="6">
    <source>
        <dbReference type="PIRSR" id="PIRSR601461-1"/>
    </source>
</evidence>
<keyword evidence="4 7" id="KW-0064">Aspartyl protease</keyword>
<evidence type="ECO:0000256" key="1">
    <source>
        <dbReference type="ARBA" id="ARBA00007447"/>
    </source>
</evidence>
<dbReference type="Pfam" id="PF00026">
    <property type="entry name" value="Asp"/>
    <property type="match status" value="1"/>
</dbReference>
<dbReference type="FunFam" id="2.40.70.10:FF:000023">
    <property type="entry name" value="Aspartic protease"/>
    <property type="match status" value="1"/>
</dbReference>
<dbReference type="PROSITE" id="PS51767">
    <property type="entry name" value="PEPTIDASE_A1"/>
    <property type="match status" value="1"/>
</dbReference>
<feature type="active site" evidence="6">
    <location>
        <position position="363"/>
    </location>
</feature>
<dbReference type="PANTHER" id="PTHR47966">
    <property type="entry name" value="BETA-SITE APP-CLEAVING ENZYME, ISOFORM A-RELATED"/>
    <property type="match status" value="1"/>
</dbReference>
<dbReference type="GeneID" id="8205409"/>
<evidence type="ECO:0000259" key="9">
    <source>
        <dbReference type="PROSITE" id="PS51767"/>
    </source>
</evidence>
<evidence type="ECO:0000313" key="10">
    <source>
        <dbReference type="EMBL" id="CAR28711.1"/>
    </source>
</evidence>
<dbReference type="PRINTS" id="PR00792">
    <property type="entry name" value="PEPSIN"/>
</dbReference>
<evidence type="ECO:0000256" key="8">
    <source>
        <dbReference type="SAM" id="MobiDB-lite"/>
    </source>
</evidence>
<dbReference type="GO" id="GO:0071944">
    <property type="term" value="C:cell periphery"/>
    <property type="evidence" value="ECO:0007669"/>
    <property type="project" value="UniProtKB-ARBA"/>
</dbReference>
<evidence type="ECO:0000256" key="3">
    <source>
        <dbReference type="ARBA" id="ARBA00022729"/>
    </source>
</evidence>
<dbReference type="SUPFAM" id="SSF50630">
    <property type="entry name" value="Acid proteases"/>
    <property type="match status" value="1"/>
</dbReference>
<feature type="active site" evidence="6">
    <location>
        <position position="89"/>
    </location>
</feature>
<dbReference type="InterPro" id="IPR001461">
    <property type="entry name" value="Aspartic_peptidase_A1"/>
</dbReference>
<dbReference type="GO" id="GO:0004190">
    <property type="term" value="F:aspartic-type endopeptidase activity"/>
    <property type="evidence" value="ECO:0007669"/>
    <property type="project" value="UniProtKB-KW"/>
</dbReference>
<organism evidence="10 11">
    <name type="scientific">Zygosaccharomyces rouxii (strain ATCC 2623 / CBS 732 / NBRC 1130 / NCYC 568 / NRRL Y-229)</name>
    <dbReference type="NCBI Taxonomy" id="559307"/>
    <lineage>
        <taxon>Eukaryota</taxon>
        <taxon>Fungi</taxon>
        <taxon>Dikarya</taxon>
        <taxon>Ascomycota</taxon>
        <taxon>Saccharomycotina</taxon>
        <taxon>Saccharomycetes</taxon>
        <taxon>Saccharomycetales</taxon>
        <taxon>Saccharomycetaceae</taxon>
        <taxon>Zygosaccharomyces</taxon>
    </lineage>
</organism>
<feature type="region of interest" description="Disordered" evidence="8">
    <location>
        <begin position="513"/>
        <end position="543"/>
    </location>
</feature>
<dbReference type="GO" id="GO:0006508">
    <property type="term" value="P:proteolysis"/>
    <property type="evidence" value="ECO:0007669"/>
    <property type="project" value="UniProtKB-KW"/>
</dbReference>
<protein>
    <submittedName>
        <fullName evidence="10">ZYRO0F10274p</fullName>
    </submittedName>
</protein>
<dbReference type="MEROPS" id="A01.030"/>
<evidence type="ECO:0000256" key="5">
    <source>
        <dbReference type="ARBA" id="ARBA00022801"/>
    </source>
</evidence>
<dbReference type="InterPro" id="IPR033876">
    <property type="entry name" value="SAP-like"/>
</dbReference>
<evidence type="ECO:0000256" key="2">
    <source>
        <dbReference type="ARBA" id="ARBA00022670"/>
    </source>
</evidence>